<dbReference type="InterPro" id="IPR001461">
    <property type="entry name" value="Aspartic_peptidase_A1"/>
</dbReference>
<dbReference type="SUPFAM" id="SSF50630">
    <property type="entry name" value="Acid proteases"/>
    <property type="match status" value="1"/>
</dbReference>
<evidence type="ECO:0000313" key="10">
    <source>
        <dbReference type="Proteomes" id="UP001140206"/>
    </source>
</evidence>
<evidence type="ECO:0000256" key="7">
    <source>
        <dbReference type="RuleBase" id="RU000454"/>
    </source>
</evidence>
<feature type="active site" evidence="6">
    <location>
        <position position="104"/>
    </location>
</feature>
<reference evidence="9" key="1">
    <citation type="submission" date="2022-08" db="EMBL/GenBank/DDBJ databases">
        <authorList>
            <person name="Marques A."/>
        </authorList>
    </citation>
    <scope>NUCLEOTIDE SEQUENCE</scope>
    <source>
        <strain evidence="9">RhyPub2mFocal</strain>
        <tissue evidence="9">Leaves</tissue>
    </source>
</reference>
<keyword evidence="5" id="KW-0325">Glycoprotein</keyword>
<protein>
    <submittedName>
        <fullName evidence="9">Eukaryotic aspartyl protease family protein</fullName>
    </submittedName>
</protein>
<organism evidence="9 10">
    <name type="scientific">Rhynchospora pubera</name>
    <dbReference type="NCBI Taxonomy" id="906938"/>
    <lineage>
        <taxon>Eukaryota</taxon>
        <taxon>Viridiplantae</taxon>
        <taxon>Streptophyta</taxon>
        <taxon>Embryophyta</taxon>
        <taxon>Tracheophyta</taxon>
        <taxon>Spermatophyta</taxon>
        <taxon>Magnoliopsida</taxon>
        <taxon>Liliopsida</taxon>
        <taxon>Poales</taxon>
        <taxon>Cyperaceae</taxon>
        <taxon>Cyperoideae</taxon>
        <taxon>Rhynchosporeae</taxon>
        <taxon>Rhynchospora</taxon>
    </lineage>
</organism>
<evidence type="ECO:0000256" key="6">
    <source>
        <dbReference type="PIRSR" id="PIRSR601461-1"/>
    </source>
</evidence>
<dbReference type="Proteomes" id="UP001140206">
    <property type="component" value="Chromosome 5"/>
</dbReference>
<evidence type="ECO:0000256" key="4">
    <source>
        <dbReference type="ARBA" id="ARBA00022801"/>
    </source>
</evidence>
<dbReference type="PANTHER" id="PTHR47967:SF45">
    <property type="entry name" value="OS07G0533800 PROTEIN"/>
    <property type="match status" value="1"/>
</dbReference>
<dbReference type="PROSITE" id="PS51767">
    <property type="entry name" value="PEPTIDASE_A1"/>
    <property type="match status" value="1"/>
</dbReference>
<feature type="domain" description="Peptidase A1" evidence="8">
    <location>
        <begin position="86"/>
        <end position="427"/>
    </location>
</feature>
<dbReference type="PANTHER" id="PTHR47967">
    <property type="entry name" value="OS07G0603500 PROTEIN-RELATED"/>
    <property type="match status" value="1"/>
</dbReference>
<evidence type="ECO:0000256" key="3">
    <source>
        <dbReference type="ARBA" id="ARBA00022750"/>
    </source>
</evidence>
<keyword evidence="2 7" id="KW-0645">Protease</keyword>
<dbReference type="InterPro" id="IPR034161">
    <property type="entry name" value="Pepsin-like_plant"/>
</dbReference>
<dbReference type="PROSITE" id="PS00141">
    <property type="entry name" value="ASP_PROTEASE"/>
    <property type="match status" value="1"/>
</dbReference>
<keyword evidence="3 7" id="KW-0064">Aspartyl protease</keyword>
<dbReference type="InterPro" id="IPR051708">
    <property type="entry name" value="Plant_Aspart_Prot_A1"/>
</dbReference>
<keyword evidence="10" id="KW-1185">Reference proteome</keyword>
<evidence type="ECO:0000256" key="5">
    <source>
        <dbReference type="ARBA" id="ARBA00023180"/>
    </source>
</evidence>
<dbReference type="EMBL" id="JAMFTS010000005">
    <property type="protein sequence ID" value="KAJ4745404.1"/>
    <property type="molecule type" value="Genomic_DNA"/>
</dbReference>
<dbReference type="AlphaFoldDB" id="A0AAV8BRS4"/>
<dbReference type="PRINTS" id="PR00792">
    <property type="entry name" value="PEPSIN"/>
</dbReference>
<dbReference type="GO" id="GO:0005576">
    <property type="term" value="C:extracellular region"/>
    <property type="evidence" value="ECO:0007669"/>
    <property type="project" value="TreeGrafter"/>
</dbReference>
<evidence type="ECO:0000259" key="8">
    <source>
        <dbReference type="PROSITE" id="PS51767"/>
    </source>
</evidence>
<name>A0AAV8BRS4_9POAL</name>
<evidence type="ECO:0000313" key="9">
    <source>
        <dbReference type="EMBL" id="KAJ4745404.1"/>
    </source>
</evidence>
<dbReference type="InterPro" id="IPR032799">
    <property type="entry name" value="TAXi_C"/>
</dbReference>
<feature type="active site" evidence="6">
    <location>
        <position position="312"/>
    </location>
</feature>
<dbReference type="InterPro" id="IPR032861">
    <property type="entry name" value="TAXi_N"/>
</dbReference>
<dbReference type="InterPro" id="IPR001969">
    <property type="entry name" value="Aspartic_peptidase_AS"/>
</dbReference>
<dbReference type="Pfam" id="PF14541">
    <property type="entry name" value="TAXi_C"/>
    <property type="match status" value="1"/>
</dbReference>
<evidence type="ECO:0000256" key="2">
    <source>
        <dbReference type="ARBA" id="ARBA00022670"/>
    </source>
</evidence>
<dbReference type="GO" id="GO:0006508">
    <property type="term" value="P:proteolysis"/>
    <property type="evidence" value="ECO:0007669"/>
    <property type="project" value="UniProtKB-KW"/>
</dbReference>
<dbReference type="InterPro" id="IPR033121">
    <property type="entry name" value="PEPTIDASE_A1"/>
</dbReference>
<accession>A0AAV8BRS4</accession>
<dbReference type="CDD" id="cd05476">
    <property type="entry name" value="pepsin_A_like_plant"/>
    <property type="match status" value="1"/>
</dbReference>
<comment type="caution">
    <text evidence="9">The sequence shown here is derived from an EMBL/GenBank/DDBJ whole genome shotgun (WGS) entry which is preliminary data.</text>
</comment>
<comment type="similarity">
    <text evidence="1 7">Belongs to the peptidase A1 family.</text>
</comment>
<gene>
    <name evidence="9" type="ORF">LUZ62_079809</name>
</gene>
<proteinExistence type="inferred from homology"/>
<dbReference type="InterPro" id="IPR021109">
    <property type="entry name" value="Peptidase_aspartic_dom_sf"/>
</dbReference>
<dbReference type="Gene3D" id="2.40.70.10">
    <property type="entry name" value="Acid Proteases"/>
    <property type="match status" value="2"/>
</dbReference>
<dbReference type="FunFam" id="2.40.70.10:FF:000033">
    <property type="entry name" value="Aspartyl protease family protein"/>
    <property type="match status" value="1"/>
</dbReference>
<evidence type="ECO:0000256" key="1">
    <source>
        <dbReference type="ARBA" id="ARBA00007447"/>
    </source>
</evidence>
<sequence>MEIKIRYLITLFLFSFPIASVSLVNNGFRAELSHVDSKSNLTQTELLYRAATRTKHRLSRIKRMQLFSSTNITSNMHSEVPTLGEYYMDLAIGTPPLLYSAIADTGSDLIWTQCTPCKKCVSQPTPIYNPSKSSTVSSIPCNSTVYIDLCSVDNPPPSCFCSYNYTYGTGWTSGTLDKETFTFGTSKSVSVPNITFGCSTSTSDDFNGSAGLVGLGRGELSLTSQLNTSMFSYCLTSFFDTNSTSPLLLGPLAKFSGTTVKSTQFVKNPSMVPTNTYYYLSLQGISLGTNNLAIQPAAFALQSDGTGGFIIDSGTTFTLLVNEAYIAVKSAIESIVTLPVADGSTVGFDLCYFVGSSSSPRSMPNLIFHFDSADMVLPEDNYMVFVNQDLWCLTIFSSDISLSIFGNFQQQNFHILYDVDKEVLSFTPANCATI</sequence>
<dbReference type="GO" id="GO:0004190">
    <property type="term" value="F:aspartic-type endopeptidase activity"/>
    <property type="evidence" value="ECO:0007669"/>
    <property type="project" value="UniProtKB-KW"/>
</dbReference>
<dbReference type="Pfam" id="PF14543">
    <property type="entry name" value="TAXi_N"/>
    <property type="match status" value="1"/>
</dbReference>
<keyword evidence="4 7" id="KW-0378">Hydrolase</keyword>